<keyword evidence="2" id="KW-1185">Reference proteome</keyword>
<accession>A0A2S4W4F7</accession>
<organism evidence="1 2">
    <name type="scientific">Puccinia striiformis</name>
    <dbReference type="NCBI Taxonomy" id="27350"/>
    <lineage>
        <taxon>Eukaryota</taxon>
        <taxon>Fungi</taxon>
        <taxon>Dikarya</taxon>
        <taxon>Basidiomycota</taxon>
        <taxon>Pucciniomycotina</taxon>
        <taxon>Pucciniomycetes</taxon>
        <taxon>Pucciniales</taxon>
        <taxon>Pucciniaceae</taxon>
        <taxon>Puccinia</taxon>
    </lineage>
</organism>
<evidence type="ECO:0000313" key="1">
    <source>
        <dbReference type="EMBL" id="POW16664.1"/>
    </source>
</evidence>
<name>A0A2S4W4F7_9BASI</name>
<protein>
    <submittedName>
        <fullName evidence="1">Uncharacterized protein</fullName>
    </submittedName>
</protein>
<dbReference type="PANTHER" id="PTHR33069">
    <property type="entry name" value="CHROMOSOME 7, WHOLE GENOME SHOTGUN SEQUENCE-RELATED"/>
    <property type="match status" value="1"/>
</dbReference>
<evidence type="ECO:0000313" key="2">
    <source>
        <dbReference type="Proteomes" id="UP000239156"/>
    </source>
</evidence>
<comment type="caution">
    <text evidence="1">The sequence shown here is derived from an EMBL/GenBank/DDBJ whole genome shotgun (WGS) entry which is preliminary data.</text>
</comment>
<gene>
    <name evidence="1" type="ORF">PSTT_01104</name>
</gene>
<dbReference type="Proteomes" id="UP000239156">
    <property type="component" value="Unassembled WGS sequence"/>
</dbReference>
<reference evidence="1" key="1">
    <citation type="submission" date="2017-12" db="EMBL/GenBank/DDBJ databases">
        <title>Gene loss provides genomic basis for host adaptation in cereal stripe rust fungi.</title>
        <authorList>
            <person name="Xia C."/>
        </authorList>
    </citation>
    <scope>NUCLEOTIDE SEQUENCE [LARGE SCALE GENOMIC DNA]</scope>
    <source>
        <strain evidence="1">93-210</strain>
    </source>
</reference>
<dbReference type="VEuPathDB" id="FungiDB:PSTT_01104"/>
<sequence>MSRKYDEARRKSGRLASHRIRTMLDSVTRQSKKASRRLHQRQGHSVIKAFKSLISKYDPSGPQDPYGKRLELHPLEQFEEKEGHLHQLHFESLPLLEDKIASLMQSLDPTRLRKEPVLALKLISDIQSGLDQTLESIQSAIYIICPKPQATLPDRTNDQHLKDFKEFRVDGLHNSFINNLMKEIIVMFRLSYRLLQQLKLSTKEYKYRTHVTGTRKLIFKHGLSSCFVIRSIIDWIEKSEFDMIRTCWPEQTHLIDSRLDQLLRIINRKPDSSEGHTENAVTPSKQVTDLTKSIVPIVKLSRLFLKKLSAGGINQKLLPMYTGMRSDQVDSLFFLAEAIRLSIEKLISILMTADTVYGVYHYCSELKRIASMLEERFHSSLFLLSFHLFPAIIQHQDAFPNQDYLKTWFTTWVDQFSWAIQNLEVACQYYQDHRS</sequence>
<dbReference type="VEuPathDB" id="FungiDB:PSHT_09948"/>
<proteinExistence type="predicted"/>
<dbReference type="VEuPathDB" id="FungiDB:PSHT_00475"/>
<dbReference type="PANTHER" id="PTHR33069:SF3">
    <property type="entry name" value="DYNEIN HEAVY CHAIN TAIL DOMAIN-CONTAINING PROTEIN"/>
    <property type="match status" value="1"/>
</dbReference>
<dbReference type="AlphaFoldDB" id="A0A2S4W4F7"/>
<dbReference type="EMBL" id="PKSL01000006">
    <property type="protein sequence ID" value="POW16664.1"/>
    <property type="molecule type" value="Genomic_DNA"/>
</dbReference>